<feature type="region of interest" description="Disordered" evidence="1">
    <location>
        <begin position="660"/>
        <end position="686"/>
    </location>
</feature>
<dbReference type="AlphaFoldDB" id="A0A1J9QQJ7"/>
<feature type="compositionally biased region" description="Acidic residues" evidence="1">
    <location>
        <begin position="668"/>
        <end position="678"/>
    </location>
</feature>
<evidence type="ECO:0000256" key="2">
    <source>
        <dbReference type="SAM" id="Phobius"/>
    </source>
</evidence>
<keyword evidence="5" id="KW-1185">Reference proteome</keyword>
<feature type="domain" description="Heterokaryon incompatibility" evidence="3">
    <location>
        <begin position="122"/>
        <end position="309"/>
    </location>
</feature>
<dbReference type="OrthoDB" id="5386682at2759"/>
<dbReference type="Proteomes" id="UP000183809">
    <property type="component" value="Unassembled WGS sequence"/>
</dbReference>
<dbReference type="RefSeq" id="XP_020127466.1">
    <property type="nucleotide sequence ID" value="XM_020276934.1"/>
</dbReference>
<keyword evidence="2" id="KW-0472">Membrane</keyword>
<accession>A0A1J9QQJ7</accession>
<reference evidence="4 5" key="1">
    <citation type="submission" date="2016-10" db="EMBL/GenBank/DDBJ databases">
        <title>Proteomics and genomics reveal pathogen-plant mechanisms compatible with a hemibiotrophic lifestyle of Diplodia corticola.</title>
        <authorList>
            <person name="Fernandes I."/>
            <person name="De Jonge R."/>
            <person name="Van De Peer Y."/>
            <person name="Devreese B."/>
            <person name="Alves A."/>
            <person name="Esteves A.C."/>
        </authorList>
    </citation>
    <scope>NUCLEOTIDE SEQUENCE [LARGE SCALE GENOMIC DNA]</scope>
    <source>
        <strain evidence="4 5">CBS 112549</strain>
    </source>
</reference>
<dbReference type="GeneID" id="31017195"/>
<dbReference type="EMBL" id="MNUE01000051">
    <property type="protein sequence ID" value="OJD31206.1"/>
    <property type="molecule type" value="Genomic_DNA"/>
</dbReference>
<evidence type="ECO:0000313" key="5">
    <source>
        <dbReference type="Proteomes" id="UP000183809"/>
    </source>
</evidence>
<name>A0A1J9QQJ7_9PEZI</name>
<gene>
    <name evidence="4" type="ORF">BKCO1_5100017</name>
</gene>
<dbReference type="PANTHER" id="PTHR24148">
    <property type="entry name" value="ANKYRIN REPEAT DOMAIN-CONTAINING PROTEIN 39 HOMOLOG-RELATED"/>
    <property type="match status" value="1"/>
</dbReference>
<dbReference type="PANTHER" id="PTHR24148:SF73">
    <property type="entry name" value="HET DOMAIN PROTEIN (AFU_ORTHOLOGUE AFUA_8G01020)"/>
    <property type="match status" value="1"/>
</dbReference>
<keyword evidence="2" id="KW-0812">Transmembrane</keyword>
<comment type="caution">
    <text evidence="4">The sequence shown here is derived from an EMBL/GenBank/DDBJ whole genome shotgun (WGS) entry which is preliminary data.</text>
</comment>
<evidence type="ECO:0000313" key="4">
    <source>
        <dbReference type="EMBL" id="OJD31206.1"/>
    </source>
</evidence>
<dbReference type="InterPro" id="IPR010730">
    <property type="entry name" value="HET"/>
</dbReference>
<organism evidence="4 5">
    <name type="scientific">Diplodia corticola</name>
    <dbReference type="NCBI Taxonomy" id="236234"/>
    <lineage>
        <taxon>Eukaryota</taxon>
        <taxon>Fungi</taxon>
        <taxon>Dikarya</taxon>
        <taxon>Ascomycota</taxon>
        <taxon>Pezizomycotina</taxon>
        <taxon>Dothideomycetes</taxon>
        <taxon>Dothideomycetes incertae sedis</taxon>
        <taxon>Botryosphaeriales</taxon>
        <taxon>Botryosphaeriaceae</taxon>
        <taxon>Diplodia</taxon>
    </lineage>
</organism>
<dbReference type="Pfam" id="PF26639">
    <property type="entry name" value="Het-6_barrel"/>
    <property type="match status" value="1"/>
</dbReference>
<evidence type="ECO:0000259" key="3">
    <source>
        <dbReference type="Pfam" id="PF06985"/>
    </source>
</evidence>
<evidence type="ECO:0000256" key="1">
    <source>
        <dbReference type="SAM" id="MobiDB-lite"/>
    </source>
</evidence>
<feature type="transmembrane region" description="Helical" evidence="2">
    <location>
        <begin position="21"/>
        <end position="40"/>
    </location>
</feature>
<proteinExistence type="predicted"/>
<dbReference type="STRING" id="236234.A0A1J9QQJ7"/>
<sequence>MHPHTFSTNDAFLLRGISWKAMLISIFTLLANVVVFSLSASPDYYPTLFPNEIRAERYLGEDISLETPTQRCIENNYSSYRRLDPSQGEIRLVEVAPGRPGEEIFIRLGKYGGPWTKGELDYTAVSYCWGDLQQTREITMLQVDITPDGKPAPFARADIVRFNVTTNLYELLERVRHNPDECQDSGFWSERLWIDALSINQNDIQERSEQVALIGDRYSEAKDVQIFLNSGHVPTYLGPFISGIANEVRPRIQADTDFSGHVHEVCELLGRISLSSIETGKTVEEDEILEALANLFDSPWFRRVWVLQEVLKAPKGAVHARLSHDTSARWEDLMLAYNYYWRASTSRRKDNGPQPYSHIPRLWGEALAIRERKHGAEGGMTKLDSGGYMSILELFRRTTTHFHSTDPRDKLYAILSLSDLASASEPPITPDYSLSTSQVYARFTKACIRYYGNLDALSLLHETTTSPHLSCNCPHCSKIHGRGALVDGSDTIHPSWAIWPQSKKYWISSSLLAHDSTFRAAGDTVIDDQLFEPPHHSASGSSSASATATNTFLLPLRGVPLEPIDLVFSSPVIGGDRINGTWTVCGLDAARSTDAKSALKLSELWTAVRTQYRARAAHHGTACAGVESSCRFDRASADEDLFEAFVETMLCRRAAGRERAAGSPGWAAEEEGEEEEESAGGSAASPARIWQHPDVADKLAAHWVHTGGDPEMETLPGAVREELEYLPVLQRQSKREVEGLAEEFAKMVEPASGRTLFITRRGALGLCPIGTRPGDRPVILLGGKVPFILRKMETVTSEDAMGGSVDEWKLIGECYIHGAMDGSRFEETIKDGTESTVFYLK</sequence>
<keyword evidence="2" id="KW-1133">Transmembrane helix</keyword>
<dbReference type="Pfam" id="PF06985">
    <property type="entry name" value="HET"/>
    <property type="match status" value="1"/>
</dbReference>
<dbReference type="InterPro" id="IPR052895">
    <property type="entry name" value="HetReg/Transcr_Mod"/>
</dbReference>
<protein>
    <submittedName>
        <fullName evidence="4">Heterokaryon incompatibility protein</fullName>
    </submittedName>
</protein>